<dbReference type="AlphaFoldDB" id="A0AAW1IEG0"/>
<dbReference type="InterPro" id="IPR000435">
    <property type="entry name" value="Tektins"/>
</dbReference>
<reference evidence="6 7" key="1">
    <citation type="journal article" date="2024" name="BMC Genomics">
        <title>De novo assembly and annotation of Popillia japonica's genome with initial clues to its potential as an invasive pest.</title>
        <authorList>
            <person name="Cucini C."/>
            <person name="Boschi S."/>
            <person name="Funari R."/>
            <person name="Cardaioli E."/>
            <person name="Iannotti N."/>
            <person name="Marturano G."/>
            <person name="Paoli F."/>
            <person name="Bruttini M."/>
            <person name="Carapelli A."/>
            <person name="Frati F."/>
            <person name="Nardi F."/>
        </authorList>
    </citation>
    <scope>NUCLEOTIDE SEQUENCE [LARGE SCALE GENOMIC DNA]</scope>
    <source>
        <strain evidence="6">DMR45628</strain>
    </source>
</reference>
<accession>A0AAW1IEG0</accession>
<dbReference type="GO" id="GO:0060294">
    <property type="term" value="P:cilium movement involved in cell motility"/>
    <property type="evidence" value="ECO:0007669"/>
    <property type="project" value="InterPro"/>
</dbReference>
<feature type="coiled-coil region" evidence="5">
    <location>
        <begin position="522"/>
        <end position="549"/>
    </location>
</feature>
<evidence type="ECO:0000256" key="3">
    <source>
        <dbReference type="ARBA" id="ARBA00022490"/>
    </source>
</evidence>
<protein>
    <recommendedName>
        <fullName evidence="8">Tektin</fullName>
    </recommendedName>
</protein>
<evidence type="ECO:0000313" key="6">
    <source>
        <dbReference type="EMBL" id="KAK9687776.1"/>
    </source>
</evidence>
<evidence type="ECO:0008006" key="8">
    <source>
        <dbReference type="Google" id="ProtNLM"/>
    </source>
</evidence>
<dbReference type="GO" id="GO:0005929">
    <property type="term" value="C:cilium"/>
    <property type="evidence" value="ECO:0007669"/>
    <property type="project" value="UniProtKB-ARBA"/>
</dbReference>
<dbReference type="GO" id="GO:0005737">
    <property type="term" value="C:cytoplasm"/>
    <property type="evidence" value="ECO:0007669"/>
    <property type="project" value="UniProtKB-SubCell"/>
</dbReference>
<evidence type="ECO:0000256" key="5">
    <source>
        <dbReference type="SAM" id="Coils"/>
    </source>
</evidence>
<dbReference type="Pfam" id="PF03148">
    <property type="entry name" value="Tektin"/>
    <property type="match status" value="1"/>
</dbReference>
<dbReference type="EMBL" id="JASPKY010000625">
    <property type="protein sequence ID" value="KAK9687776.1"/>
    <property type="molecule type" value="Genomic_DNA"/>
</dbReference>
<dbReference type="GO" id="GO:0005634">
    <property type="term" value="C:nucleus"/>
    <property type="evidence" value="ECO:0007669"/>
    <property type="project" value="TreeGrafter"/>
</dbReference>
<keyword evidence="4 5" id="KW-0175">Coiled coil</keyword>
<dbReference type="InterPro" id="IPR048256">
    <property type="entry name" value="Tektin-like"/>
</dbReference>
<feature type="coiled-coil region" evidence="5">
    <location>
        <begin position="321"/>
        <end position="348"/>
    </location>
</feature>
<dbReference type="GO" id="GO:0015630">
    <property type="term" value="C:microtubule cytoskeleton"/>
    <property type="evidence" value="ECO:0007669"/>
    <property type="project" value="TreeGrafter"/>
</dbReference>
<gene>
    <name evidence="6" type="ORF">QE152_g36021</name>
</gene>
<comment type="subcellular location">
    <subcellularLocation>
        <location evidence="1">Cytoplasm</location>
    </subcellularLocation>
</comment>
<keyword evidence="7" id="KW-1185">Reference proteome</keyword>
<sequence>MAEYPARTCGVCPYLAKYDNVAQQKGDYLQLNTVPEPDLLLQKRITLEDHKLGVPSATEHPNLKVPPFKAPDNDDCPCAPVKEEKPPDPPCEKGRYHLKDVIHPKANELPPICIQRLDEASRKHTGANVEPIPTSVSAHVPVSAATPPAEAKPLKSILKNKSESKIAPCPCEEKMEMPPDCPPSHTDPYIKPGTGMRPEPNEGKPPCYMPQPEDTMTFKVDEDDNNLGAWATGRADWGPLAGLTGTRPVVDKYTITRFSEGEWRQHNKEMLELSGTELHKASLIEYNGRQCLEQTRADTDKNQEDSTRRLKLREQEVFRWKCELERAIDAAREEIEFLEKERRRLKHAMAVLMLPESIAGECLERRATRLDPELVRDEVEEELIKEMALVAEIKILFEKTLKDIEMQLLEDKTAKQRLEYDWSDKSQAHEIDVINVALNNRSNVMLFKPGAVRFPDHQSSPEHWENFTRETLQESEATRQRSVALRGTLDAILTNASRDLRTQADKVEAALSKRIACTDEIRICLENELKKVLQRLADVEELLKSLRNAIRRMDIPMKKAQTRLDNRNDRPRVENCRDIPQFGLVEEVKYISENVTALMSQLSQAEESQGRLIQARTDLEREIMVKRRTLEIDRDRIQMIRMHYPSATALSGY</sequence>
<evidence type="ECO:0000256" key="2">
    <source>
        <dbReference type="ARBA" id="ARBA00007209"/>
    </source>
</evidence>
<evidence type="ECO:0000313" key="7">
    <source>
        <dbReference type="Proteomes" id="UP001458880"/>
    </source>
</evidence>
<dbReference type="PANTHER" id="PTHR19960">
    <property type="entry name" value="TEKTIN"/>
    <property type="match status" value="1"/>
</dbReference>
<proteinExistence type="inferred from homology"/>
<evidence type="ECO:0000256" key="1">
    <source>
        <dbReference type="ARBA" id="ARBA00004496"/>
    </source>
</evidence>
<dbReference type="PRINTS" id="PR00511">
    <property type="entry name" value="TEKTIN"/>
</dbReference>
<name>A0AAW1IEG0_POPJA</name>
<dbReference type="PANTHER" id="PTHR19960:SF12">
    <property type="entry name" value="TEKTIN-4"/>
    <property type="match status" value="1"/>
</dbReference>
<evidence type="ECO:0000256" key="4">
    <source>
        <dbReference type="ARBA" id="ARBA00023054"/>
    </source>
</evidence>
<dbReference type="Proteomes" id="UP001458880">
    <property type="component" value="Unassembled WGS sequence"/>
</dbReference>
<comment type="similarity">
    <text evidence="2">Belongs to the tektin family.</text>
</comment>
<organism evidence="6 7">
    <name type="scientific">Popillia japonica</name>
    <name type="common">Japanese beetle</name>
    <dbReference type="NCBI Taxonomy" id="7064"/>
    <lineage>
        <taxon>Eukaryota</taxon>
        <taxon>Metazoa</taxon>
        <taxon>Ecdysozoa</taxon>
        <taxon>Arthropoda</taxon>
        <taxon>Hexapoda</taxon>
        <taxon>Insecta</taxon>
        <taxon>Pterygota</taxon>
        <taxon>Neoptera</taxon>
        <taxon>Endopterygota</taxon>
        <taxon>Coleoptera</taxon>
        <taxon>Polyphaga</taxon>
        <taxon>Scarabaeiformia</taxon>
        <taxon>Scarabaeidae</taxon>
        <taxon>Rutelinae</taxon>
        <taxon>Popillia</taxon>
    </lineage>
</organism>
<keyword evidence="3" id="KW-0963">Cytoplasm</keyword>
<comment type="caution">
    <text evidence="6">The sequence shown here is derived from an EMBL/GenBank/DDBJ whole genome shotgun (WGS) entry which is preliminary data.</text>
</comment>
<dbReference type="GO" id="GO:0060271">
    <property type="term" value="P:cilium assembly"/>
    <property type="evidence" value="ECO:0007669"/>
    <property type="project" value="TreeGrafter"/>
</dbReference>